<dbReference type="AlphaFoldDB" id="A0A7I9XTJ4"/>
<evidence type="ECO:0000313" key="1">
    <source>
        <dbReference type="EMBL" id="GFG73333.1"/>
    </source>
</evidence>
<organism evidence="1 2">
    <name type="scientific">Mycobacterium botniense</name>
    <dbReference type="NCBI Taxonomy" id="84962"/>
    <lineage>
        <taxon>Bacteria</taxon>
        <taxon>Bacillati</taxon>
        <taxon>Actinomycetota</taxon>
        <taxon>Actinomycetes</taxon>
        <taxon>Mycobacteriales</taxon>
        <taxon>Mycobacteriaceae</taxon>
        <taxon>Mycobacterium</taxon>
    </lineage>
</organism>
<comment type="caution">
    <text evidence="1">The sequence shown here is derived from an EMBL/GenBank/DDBJ whole genome shotgun (WGS) entry which is preliminary data.</text>
</comment>
<keyword evidence="2" id="KW-1185">Reference proteome</keyword>
<proteinExistence type="predicted"/>
<reference evidence="1 2" key="1">
    <citation type="journal article" date="2019" name="Emerg. Microbes Infect.">
        <title>Comprehensive subspecies identification of 175 nontuberculous mycobacteria species based on 7547 genomic profiles.</title>
        <authorList>
            <person name="Matsumoto Y."/>
            <person name="Kinjo T."/>
            <person name="Motooka D."/>
            <person name="Nabeya D."/>
            <person name="Jung N."/>
            <person name="Uechi K."/>
            <person name="Horii T."/>
            <person name="Iida T."/>
            <person name="Fujita J."/>
            <person name="Nakamura S."/>
        </authorList>
    </citation>
    <scope>NUCLEOTIDE SEQUENCE [LARGE SCALE GENOMIC DNA]</scope>
    <source>
        <strain evidence="1 2">JCM 17322</strain>
    </source>
</reference>
<name>A0A7I9XTJ4_9MYCO</name>
<dbReference type="Proteomes" id="UP000465361">
    <property type="component" value="Unassembled WGS sequence"/>
</dbReference>
<dbReference type="EMBL" id="BLKW01000002">
    <property type="protein sequence ID" value="GFG73333.1"/>
    <property type="molecule type" value="Genomic_DNA"/>
</dbReference>
<gene>
    <name evidence="1" type="ORF">MBOT_06980</name>
</gene>
<accession>A0A7I9XTJ4</accession>
<protein>
    <submittedName>
        <fullName evidence="1">Uncharacterized protein</fullName>
    </submittedName>
</protein>
<evidence type="ECO:0000313" key="2">
    <source>
        <dbReference type="Proteomes" id="UP000465361"/>
    </source>
</evidence>
<sequence length="64" mass="6847">MKAAQVAGCHTTLQLVEHPAPAIGEIPFPSTYTPFPSTYIIDEFHCAPGNLDAGCMHGRATHIL</sequence>